<dbReference type="EMBL" id="JAGJWT010000016">
    <property type="protein sequence ID" value="MBS9341556.1"/>
    <property type="molecule type" value="Genomic_DNA"/>
</dbReference>
<feature type="signal peptide" evidence="1">
    <location>
        <begin position="1"/>
        <end position="19"/>
    </location>
</feature>
<dbReference type="RefSeq" id="WP_214038508.1">
    <property type="nucleotide sequence ID" value="NZ_JAGJWT010000016.1"/>
</dbReference>
<dbReference type="AlphaFoldDB" id="A0A9X0ZVU9"/>
<dbReference type="Proteomes" id="UP000708805">
    <property type="component" value="Unassembled WGS sequence"/>
</dbReference>
<evidence type="ECO:0000313" key="3">
    <source>
        <dbReference type="Proteomes" id="UP000708805"/>
    </source>
</evidence>
<evidence type="ECO:0000313" key="2">
    <source>
        <dbReference type="EMBL" id="MBS9341556.1"/>
    </source>
</evidence>
<sequence>MKAKLLFIPMLCIPFIALAKPSDLVCKKRVDLEMGYEQHCVYSGSLSQAFHALGARVELWKPFLKYGLPKKDSDFRGYLAREGRKDEILYGVEWKGENKVSVSACWNETDNCSMATFQQSNGKVLIKLYESP</sequence>
<organism evidence="2 3">
    <name type="scientific">Neisseria elongata subsp. nitroreducens</name>
    <dbReference type="NCBI Taxonomy" id="90367"/>
    <lineage>
        <taxon>Bacteria</taxon>
        <taxon>Pseudomonadati</taxon>
        <taxon>Pseudomonadota</taxon>
        <taxon>Betaproteobacteria</taxon>
        <taxon>Neisseriales</taxon>
        <taxon>Neisseriaceae</taxon>
        <taxon>Neisseria</taxon>
    </lineage>
</organism>
<comment type="caution">
    <text evidence="2">The sequence shown here is derived from an EMBL/GenBank/DDBJ whole genome shotgun (WGS) entry which is preliminary data.</text>
</comment>
<evidence type="ECO:0000256" key="1">
    <source>
        <dbReference type="SAM" id="SignalP"/>
    </source>
</evidence>
<accession>A0A9X0ZVU9</accession>
<protein>
    <submittedName>
        <fullName evidence="2">Uncharacterized protein</fullName>
    </submittedName>
</protein>
<keyword evidence="1" id="KW-0732">Signal</keyword>
<feature type="chain" id="PRO_5040825673" evidence="1">
    <location>
        <begin position="20"/>
        <end position="132"/>
    </location>
</feature>
<gene>
    <name evidence="2" type="ORF">J8641_12270</name>
</gene>
<reference evidence="2" key="1">
    <citation type="submission" date="2021-04" db="EMBL/GenBank/DDBJ databases">
        <title>Genomic characterization of endocarditis-associated Neisseria elongata subsp. nitroreducens.</title>
        <authorList>
            <person name="Schorner M."/>
            <person name="Passarelli-Araujo H."/>
            <person name="Scheffer M."/>
            <person name="Barazzetti F."/>
            <person name="Martins J."/>
            <person name="Machado H."/>
            <person name="Palmeiro J."/>
            <person name="Bazzo M."/>
        </authorList>
    </citation>
    <scope>NUCLEOTIDE SEQUENCE</scope>
    <source>
        <strain evidence="2">Nel_M001</strain>
    </source>
</reference>
<name>A0A9X0ZVU9_NEIEL</name>
<proteinExistence type="predicted"/>